<dbReference type="Proteomes" id="UP001603857">
    <property type="component" value="Unassembled WGS sequence"/>
</dbReference>
<evidence type="ECO:0000313" key="3">
    <source>
        <dbReference type="EMBL" id="KAL2333491.1"/>
    </source>
</evidence>
<gene>
    <name evidence="3" type="ORF">Fmac_014704</name>
</gene>
<organism evidence="3 4">
    <name type="scientific">Flemingia macrophylla</name>
    <dbReference type="NCBI Taxonomy" id="520843"/>
    <lineage>
        <taxon>Eukaryota</taxon>
        <taxon>Viridiplantae</taxon>
        <taxon>Streptophyta</taxon>
        <taxon>Embryophyta</taxon>
        <taxon>Tracheophyta</taxon>
        <taxon>Spermatophyta</taxon>
        <taxon>Magnoliopsida</taxon>
        <taxon>eudicotyledons</taxon>
        <taxon>Gunneridae</taxon>
        <taxon>Pentapetalae</taxon>
        <taxon>rosids</taxon>
        <taxon>fabids</taxon>
        <taxon>Fabales</taxon>
        <taxon>Fabaceae</taxon>
        <taxon>Papilionoideae</taxon>
        <taxon>50 kb inversion clade</taxon>
        <taxon>NPAAA clade</taxon>
        <taxon>indigoferoid/millettioid clade</taxon>
        <taxon>Phaseoleae</taxon>
        <taxon>Flemingia</taxon>
    </lineage>
</organism>
<sequence length="90" mass="9966">MHTCANSRMRLCVLLLVLLTVMAATRPSLVDSRPFPSPTHTDKTTHEPLKVLRFLTSLVMTEKANISNRVLTENQVHTMSSGPSRRGAGH</sequence>
<feature type="signal peptide" evidence="2">
    <location>
        <begin position="1"/>
        <end position="24"/>
    </location>
</feature>
<evidence type="ECO:0000313" key="4">
    <source>
        <dbReference type="Proteomes" id="UP001603857"/>
    </source>
</evidence>
<comment type="caution">
    <text evidence="3">The sequence shown here is derived from an EMBL/GenBank/DDBJ whole genome shotgun (WGS) entry which is preliminary data.</text>
</comment>
<name>A0ABD1MCG7_9FABA</name>
<evidence type="ECO:0000256" key="2">
    <source>
        <dbReference type="SAM" id="SignalP"/>
    </source>
</evidence>
<dbReference type="EMBL" id="JBGMDY010000005">
    <property type="protein sequence ID" value="KAL2333491.1"/>
    <property type="molecule type" value="Genomic_DNA"/>
</dbReference>
<accession>A0ABD1MCG7</accession>
<evidence type="ECO:0000256" key="1">
    <source>
        <dbReference type="SAM" id="MobiDB-lite"/>
    </source>
</evidence>
<protein>
    <submittedName>
        <fullName evidence="3">Uncharacterized protein</fullName>
    </submittedName>
</protein>
<dbReference type="AlphaFoldDB" id="A0ABD1MCG7"/>
<keyword evidence="4" id="KW-1185">Reference proteome</keyword>
<feature type="compositionally biased region" description="Polar residues" evidence="1">
    <location>
        <begin position="71"/>
        <end position="83"/>
    </location>
</feature>
<feature type="chain" id="PRO_5046926485" evidence="2">
    <location>
        <begin position="25"/>
        <end position="90"/>
    </location>
</feature>
<feature type="region of interest" description="Disordered" evidence="1">
    <location>
        <begin position="71"/>
        <end position="90"/>
    </location>
</feature>
<keyword evidence="2" id="KW-0732">Signal</keyword>
<reference evidence="3 4" key="1">
    <citation type="submission" date="2024-08" db="EMBL/GenBank/DDBJ databases">
        <title>Insights into the chromosomal genome structure of Flemingia macrophylla.</title>
        <authorList>
            <person name="Ding Y."/>
            <person name="Zhao Y."/>
            <person name="Bi W."/>
            <person name="Wu M."/>
            <person name="Zhao G."/>
            <person name="Gong Y."/>
            <person name="Li W."/>
            <person name="Zhang P."/>
        </authorList>
    </citation>
    <scope>NUCLEOTIDE SEQUENCE [LARGE SCALE GENOMIC DNA]</scope>
    <source>
        <strain evidence="3">DYQJB</strain>
        <tissue evidence="3">Leaf</tissue>
    </source>
</reference>
<proteinExistence type="predicted"/>